<dbReference type="InterPro" id="IPR013256">
    <property type="entry name" value="Chromatin_SPT2"/>
</dbReference>
<dbReference type="OrthoDB" id="6259853at2759"/>
<dbReference type="SMART" id="SM00784">
    <property type="entry name" value="SPT2"/>
    <property type="match status" value="1"/>
</dbReference>
<sequence>MYGSKNSAESCNSSKKKVTVDQNKIRWLKEKRDYSFLSSDDPAPVPVLPKPKEMATDPALKANPQSASMAGSRKQLNNGRKIMPLRNNTNMENKNTIKPGLKKHRVQETKIMPKLSLVAGQLKRPGIKQHPSHVVQRKKRPATENDYDYDHEAEKALSIIRKMYNTQRFIGRDDSDCVNMESSPKQIEKEEKQSARIARKEDRQQLRLIQEEEKGMRKKAKRV</sequence>
<evidence type="ECO:0000313" key="4">
    <source>
        <dbReference type="EMBL" id="EEF48936.1"/>
    </source>
</evidence>
<keyword evidence="5" id="KW-1185">Reference proteome</keyword>
<proteinExistence type="inferred from homology"/>
<accession>B9RIG4</accession>
<feature type="compositionally biased region" description="Basic and acidic residues" evidence="3">
    <location>
        <begin position="186"/>
        <end position="203"/>
    </location>
</feature>
<keyword evidence="2" id="KW-0175">Coiled coil</keyword>
<evidence type="ECO:0000256" key="2">
    <source>
        <dbReference type="ARBA" id="ARBA00023054"/>
    </source>
</evidence>
<organism evidence="4 5">
    <name type="scientific">Ricinus communis</name>
    <name type="common">Castor bean</name>
    <dbReference type="NCBI Taxonomy" id="3988"/>
    <lineage>
        <taxon>Eukaryota</taxon>
        <taxon>Viridiplantae</taxon>
        <taxon>Streptophyta</taxon>
        <taxon>Embryophyta</taxon>
        <taxon>Tracheophyta</taxon>
        <taxon>Spermatophyta</taxon>
        <taxon>Magnoliopsida</taxon>
        <taxon>eudicotyledons</taxon>
        <taxon>Gunneridae</taxon>
        <taxon>Pentapetalae</taxon>
        <taxon>rosids</taxon>
        <taxon>fabids</taxon>
        <taxon>Malpighiales</taxon>
        <taxon>Euphorbiaceae</taxon>
        <taxon>Acalyphoideae</taxon>
        <taxon>Acalypheae</taxon>
        <taxon>Ricinus</taxon>
    </lineage>
</organism>
<protein>
    <submittedName>
        <fullName evidence="4">Uncharacterized protein</fullName>
    </submittedName>
</protein>
<evidence type="ECO:0000256" key="3">
    <source>
        <dbReference type="SAM" id="MobiDB-lite"/>
    </source>
</evidence>
<dbReference type="Proteomes" id="UP000008311">
    <property type="component" value="Unassembled WGS sequence"/>
</dbReference>
<dbReference type="InParanoid" id="B9RIG4"/>
<feature type="region of interest" description="Disordered" evidence="3">
    <location>
        <begin position="1"/>
        <end position="20"/>
    </location>
</feature>
<name>B9RIG4_RICCO</name>
<dbReference type="AlphaFoldDB" id="B9RIG4"/>
<comment type="similarity">
    <text evidence="1">Belongs to the SPT2 family.</text>
</comment>
<dbReference type="EMBL" id="EQ973781">
    <property type="protein sequence ID" value="EEF48936.1"/>
    <property type="molecule type" value="Genomic_DNA"/>
</dbReference>
<feature type="region of interest" description="Disordered" evidence="3">
    <location>
        <begin position="177"/>
        <end position="203"/>
    </location>
</feature>
<dbReference type="STRING" id="3988.B9RIG4"/>
<evidence type="ECO:0000313" key="5">
    <source>
        <dbReference type="Proteomes" id="UP000008311"/>
    </source>
</evidence>
<feature type="compositionally biased region" description="Polar residues" evidence="3">
    <location>
        <begin position="1"/>
        <end position="13"/>
    </location>
</feature>
<dbReference type="PANTHER" id="PTHR22691">
    <property type="entry name" value="YEAST SPT2-RELATED"/>
    <property type="match status" value="1"/>
</dbReference>
<feature type="region of interest" description="Disordered" evidence="3">
    <location>
        <begin position="36"/>
        <end position="73"/>
    </location>
</feature>
<dbReference type="PANTHER" id="PTHR22691:SF8">
    <property type="entry name" value="PROTEIN SPT2 HOMOLOG"/>
    <property type="match status" value="1"/>
</dbReference>
<evidence type="ECO:0000256" key="1">
    <source>
        <dbReference type="ARBA" id="ARBA00006461"/>
    </source>
</evidence>
<gene>
    <name evidence="4" type="ORF">RCOM_1578800</name>
</gene>
<dbReference type="KEGG" id="rcu:8274332"/>
<reference evidence="5" key="1">
    <citation type="journal article" date="2010" name="Nat. Biotechnol.">
        <title>Draft genome sequence of the oilseed species Ricinus communis.</title>
        <authorList>
            <person name="Chan A.P."/>
            <person name="Crabtree J."/>
            <person name="Zhao Q."/>
            <person name="Lorenzi H."/>
            <person name="Orvis J."/>
            <person name="Puiu D."/>
            <person name="Melake-Berhan A."/>
            <person name="Jones K.M."/>
            <person name="Redman J."/>
            <person name="Chen G."/>
            <person name="Cahoon E.B."/>
            <person name="Gedil M."/>
            <person name="Stanke M."/>
            <person name="Haas B.J."/>
            <person name="Wortman J.R."/>
            <person name="Fraser-Liggett C.M."/>
            <person name="Ravel J."/>
            <person name="Rabinowicz P.D."/>
        </authorList>
    </citation>
    <scope>NUCLEOTIDE SEQUENCE [LARGE SCALE GENOMIC DNA]</scope>
    <source>
        <strain evidence="5">cv. Hale</strain>
    </source>
</reference>
<feature type="compositionally biased region" description="Polar residues" evidence="3">
    <location>
        <begin position="63"/>
        <end position="73"/>
    </location>
</feature>
<dbReference type="Pfam" id="PF08243">
    <property type="entry name" value="SPT2"/>
    <property type="match status" value="1"/>
</dbReference>